<gene>
    <name evidence="8" type="ORF">NQX30_01440</name>
</gene>
<evidence type="ECO:0000313" key="8">
    <source>
        <dbReference type="EMBL" id="MDM5147048.1"/>
    </source>
</evidence>
<keyword evidence="9" id="KW-1185">Reference proteome</keyword>
<evidence type="ECO:0000313" key="9">
    <source>
        <dbReference type="Proteomes" id="UP001168167"/>
    </source>
</evidence>
<evidence type="ECO:0000259" key="7">
    <source>
        <dbReference type="PROSITE" id="PS00624"/>
    </source>
</evidence>
<name>A0ABT7QKL5_9GAMM</name>
<comment type="caution">
    <text evidence="8">The sequence shown here is derived from an EMBL/GenBank/DDBJ whole genome shotgun (WGS) entry which is preliminary data.</text>
</comment>
<reference evidence="8" key="1">
    <citation type="submission" date="2022-08" db="EMBL/GenBank/DDBJ databases">
        <authorList>
            <person name="Dzunkova M."/>
            <person name="La Clair J."/>
            <person name="Tyml T."/>
            <person name="Doud D."/>
            <person name="Schulz F."/>
            <person name="Piquer S."/>
            <person name="Porcel Sanchis D."/>
            <person name="Osborn A."/>
            <person name="Robinson D."/>
            <person name="Louie K.B."/>
            <person name="Bowen B.P."/>
            <person name="Bowers R."/>
            <person name="Lee J."/>
            <person name="Arnau Llombart V."/>
            <person name="Diaz Villanueva W."/>
            <person name="Gosliner T."/>
            <person name="Northen T."/>
            <person name="Cheng J.-F."/>
            <person name="Burkart M.D."/>
            <person name="Woyke T."/>
        </authorList>
    </citation>
    <scope>NUCLEOTIDE SEQUENCE</scope>
    <source>
        <strain evidence="8">Df01</strain>
    </source>
</reference>
<evidence type="ECO:0000256" key="3">
    <source>
        <dbReference type="ARBA" id="ARBA00022630"/>
    </source>
</evidence>
<evidence type="ECO:0000256" key="2">
    <source>
        <dbReference type="ARBA" id="ARBA00010790"/>
    </source>
</evidence>
<evidence type="ECO:0000256" key="5">
    <source>
        <dbReference type="RuleBase" id="RU003968"/>
    </source>
</evidence>
<dbReference type="Gene3D" id="3.50.50.60">
    <property type="entry name" value="FAD/NAD(P)-binding domain"/>
    <property type="match status" value="1"/>
</dbReference>
<dbReference type="PANTHER" id="PTHR11552">
    <property type="entry name" value="GLUCOSE-METHANOL-CHOLINE GMC OXIDOREDUCTASE"/>
    <property type="match status" value="1"/>
</dbReference>
<reference evidence="8" key="2">
    <citation type="journal article" date="2023" name="Microbiome">
        <title>Synthase-selected sorting approach identifies a beta-lactone synthase in a nudibranch symbiotic bacterium.</title>
        <authorList>
            <person name="Dzunkova M."/>
            <person name="La Clair J.J."/>
            <person name="Tyml T."/>
            <person name="Doud D."/>
            <person name="Schulz F."/>
            <person name="Piquer-Esteban S."/>
            <person name="Porcel Sanchis D."/>
            <person name="Osborn A."/>
            <person name="Robinson D."/>
            <person name="Louie K.B."/>
            <person name="Bowen B.P."/>
            <person name="Bowers R.M."/>
            <person name="Lee J."/>
            <person name="Arnau V."/>
            <person name="Diaz-Villanueva W."/>
            <person name="Stepanauskas R."/>
            <person name="Gosliner T."/>
            <person name="Date S.V."/>
            <person name="Northen T.R."/>
            <person name="Cheng J.F."/>
            <person name="Burkart M.D."/>
            <person name="Woyke T."/>
        </authorList>
    </citation>
    <scope>NUCLEOTIDE SEQUENCE</scope>
    <source>
        <strain evidence="8">Df01</strain>
    </source>
</reference>
<dbReference type="InterPro" id="IPR007867">
    <property type="entry name" value="GMC_OxRtase_C"/>
</dbReference>
<comment type="similarity">
    <text evidence="2 5">Belongs to the GMC oxidoreductase family.</text>
</comment>
<dbReference type="Proteomes" id="UP001168167">
    <property type="component" value="Unassembled WGS sequence"/>
</dbReference>
<dbReference type="InterPro" id="IPR012132">
    <property type="entry name" value="GMC_OxRdtase"/>
</dbReference>
<dbReference type="PROSITE" id="PS00623">
    <property type="entry name" value="GMC_OXRED_1"/>
    <property type="match status" value="1"/>
</dbReference>
<dbReference type="PROSITE" id="PS00624">
    <property type="entry name" value="GMC_OXRED_2"/>
    <property type="match status" value="1"/>
</dbReference>
<dbReference type="InterPro" id="IPR000172">
    <property type="entry name" value="GMC_OxRdtase_N"/>
</dbReference>
<evidence type="ECO:0000256" key="1">
    <source>
        <dbReference type="ARBA" id="ARBA00001974"/>
    </source>
</evidence>
<comment type="cofactor">
    <cofactor evidence="1">
        <name>FAD</name>
        <dbReference type="ChEBI" id="CHEBI:57692"/>
    </cofactor>
</comment>
<organism evidence="8 9">
    <name type="scientific">Candidatus Doriopsillibacter californiensis</name>
    <dbReference type="NCBI Taxonomy" id="2970740"/>
    <lineage>
        <taxon>Bacteria</taxon>
        <taxon>Pseudomonadati</taxon>
        <taxon>Pseudomonadota</taxon>
        <taxon>Gammaproteobacteria</taxon>
        <taxon>Candidatus Tethybacterales</taxon>
        <taxon>Candidatus Persebacteraceae</taxon>
        <taxon>Candidatus Doriopsillibacter</taxon>
    </lineage>
</organism>
<dbReference type="PIRSF" id="PIRSF000137">
    <property type="entry name" value="Alcohol_oxidase"/>
    <property type="match status" value="1"/>
</dbReference>
<accession>A0ABT7QKL5</accession>
<keyword evidence="8" id="KW-0560">Oxidoreductase</keyword>
<dbReference type="PANTHER" id="PTHR11552:SF147">
    <property type="entry name" value="CHOLINE DEHYDROGENASE, MITOCHONDRIAL"/>
    <property type="match status" value="1"/>
</dbReference>
<keyword evidence="4 5" id="KW-0274">FAD</keyword>
<sequence>MSADYVIVGAGSAGCALAWRLGKAGCDVLVIEHGAPDRGILINMPAALPYPMNMPRYDWGYATEPEAHMNNRSMACPRGKVWGGSSAINGMVYVRGHAQDFNGWATAGAAGWAFADVLPYFMRMENAHDGQLNWRGTDGPLHVTRAAQRNPLPEAFIAAGRELGLGFTADYNGECQEGICQFEQTIWRGQRWSAARAYLRPALRLPNVRLVRALARRVIVNKTHAVGVEVRQGNAINVIHARREVILASSAINSPKLLMLSGIGEPKKLTKLGIGVVVARAGVGYNLQDHLEAYVQQACTKPVTLNRKLDLLSKGLIGARWLLRKDGDGATNHFEAGAFLRSPNAAYADIQFHFLPAAIRYDGKAAATADGFQAHVGHMRSASRGWVKLRDADPESPPRICFNYMSCDEDWRHFRHCIRLARDIFAQPALAEFCGERLAPVGESDAELDDFVRQSAESAYHPCGTCKMGAPDDPQAVVDSECRVLGMNNLRVVDSSIFPRIPYGNLNAPSIMVGEKAADHILGKLLPRDER</sequence>
<dbReference type="GO" id="GO:0008812">
    <property type="term" value="F:choline dehydrogenase activity"/>
    <property type="evidence" value="ECO:0007669"/>
    <property type="project" value="UniProtKB-EC"/>
</dbReference>
<dbReference type="Pfam" id="PF00732">
    <property type="entry name" value="GMC_oxred_N"/>
    <property type="match status" value="1"/>
</dbReference>
<feature type="domain" description="Glucose-methanol-choline oxidoreductase N-terminal" evidence="7">
    <location>
        <begin position="250"/>
        <end position="264"/>
    </location>
</feature>
<feature type="domain" description="Glucose-methanol-choline oxidoreductase N-terminal" evidence="6">
    <location>
        <begin position="79"/>
        <end position="102"/>
    </location>
</feature>
<dbReference type="NCBIfam" id="NF002550">
    <property type="entry name" value="PRK02106.1"/>
    <property type="match status" value="1"/>
</dbReference>
<dbReference type="InterPro" id="IPR036188">
    <property type="entry name" value="FAD/NAD-bd_sf"/>
</dbReference>
<dbReference type="SUPFAM" id="SSF54373">
    <property type="entry name" value="FAD-linked reductases, C-terminal domain"/>
    <property type="match status" value="1"/>
</dbReference>
<evidence type="ECO:0000259" key="6">
    <source>
        <dbReference type="PROSITE" id="PS00623"/>
    </source>
</evidence>
<dbReference type="EMBL" id="JANQAO010000001">
    <property type="protein sequence ID" value="MDM5147048.1"/>
    <property type="molecule type" value="Genomic_DNA"/>
</dbReference>
<dbReference type="SUPFAM" id="SSF51905">
    <property type="entry name" value="FAD/NAD(P)-binding domain"/>
    <property type="match status" value="1"/>
</dbReference>
<protein>
    <submittedName>
        <fullName evidence="8">Choline dehydrogenase</fullName>
        <ecNumber evidence="8">1.1.99.1</ecNumber>
    </submittedName>
</protein>
<keyword evidence="3 5" id="KW-0285">Flavoprotein</keyword>
<dbReference type="Gene3D" id="3.30.560.10">
    <property type="entry name" value="Glucose Oxidase, domain 3"/>
    <property type="match status" value="1"/>
</dbReference>
<proteinExistence type="inferred from homology"/>
<dbReference type="EC" id="1.1.99.1" evidence="8"/>
<evidence type="ECO:0000256" key="4">
    <source>
        <dbReference type="ARBA" id="ARBA00022827"/>
    </source>
</evidence>
<dbReference type="Pfam" id="PF05199">
    <property type="entry name" value="GMC_oxred_C"/>
    <property type="match status" value="1"/>
</dbReference>